<dbReference type="GO" id="GO:0030313">
    <property type="term" value="C:cell envelope"/>
    <property type="evidence" value="ECO:0007669"/>
    <property type="project" value="UniProtKB-SubCell"/>
</dbReference>
<dbReference type="CDD" id="cd14659">
    <property type="entry name" value="Imelysin-like_IPPA"/>
    <property type="match status" value="1"/>
</dbReference>
<dbReference type="EMBL" id="AYXY01000001">
    <property type="protein sequence ID" value="ETN97017.1"/>
    <property type="molecule type" value="Genomic_DNA"/>
</dbReference>
<dbReference type="Proteomes" id="UP000018850">
    <property type="component" value="Unassembled WGS sequence"/>
</dbReference>
<dbReference type="STRING" id="376730.SAMN04487906_2737"/>
<evidence type="ECO:0000259" key="3">
    <source>
        <dbReference type="Pfam" id="PF09375"/>
    </source>
</evidence>
<protein>
    <recommendedName>
        <fullName evidence="3">Imelysin-like domain-containing protein</fullName>
    </recommendedName>
</protein>
<dbReference type="InterPro" id="IPR034984">
    <property type="entry name" value="Imelysin-like_IPPA"/>
</dbReference>
<dbReference type="Gene3D" id="1.20.1420.20">
    <property type="entry name" value="M75 peptidase, HXXE motif"/>
    <property type="match status" value="1"/>
</dbReference>
<evidence type="ECO:0000256" key="1">
    <source>
        <dbReference type="ARBA" id="ARBA00004196"/>
    </source>
</evidence>
<dbReference type="eggNOG" id="COG3489">
    <property type="taxonomic scope" value="Bacteria"/>
</dbReference>
<comment type="subcellular location">
    <subcellularLocation>
        <location evidence="1">Cell envelope</location>
    </subcellularLocation>
</comment>
<keyword evidence="2" id="KW-0732">Signal</keyword>
<feature type="domain" description="Imelysin-like" evidence="3">
    <location>
        <begin position="46"/>
        <end position="340"/>
    </location>
</feature>
<evidence type="ECO:0000313" key="4">
    <source>
        <dbReference type="EMBL" id="ETN97017.1"/>
    </source>
</evidence>
<organism evidence="4 5">
    <name type="scientific">Zhouia amylolytica AD3</name>
    <dbReference type="NCBI Taxonomy" id="1286632"/>
    <lineage>
        <taxon>Bacteria</taxon>
        <taxon>Pseudomonadati</taxon>
        <taxon>Bacteroidota</taxon>
        <taxon>Flavobacteriia</taxon>
        <taxon>Flavobacteriales</taxon>
        <taxon>Flavobacteriaceae</taxon>
        <taxon>Zhouia</taxon>
    </lineage>
</organism>
<dbReference type="AlphaFoldDB" id="W2UUH8"/>
<evidence type="ECO:0000256" key="2">
    <source>
        <dbReference type="ARBA" id="ARBA00022729"/>
    </source>
</evidence>
<name>W2UUH8_9FLAO</name>
<dbReference type="RefSeq" id="WP_038261519.1">
    <property type="nucleotide sequence ID" value="NZ_AYXY01000001.1"/>
</dbReference>
<gene>
    <name evidence="4" type="ORF">P278_04430</name>
</gene>
<dbReference type="PROSITE" id="PS51257">
    <property type="entry name" value="PROKAR_LIPOPROTEIN"/>
    <property type="match status" value="1"/>
</dbReference>
<evidence type="ECO:0000313" key="5">
    <source>
        <dbReference type="Proteomes" id="UP000018850"/>
    </source>
</evidence>
<dbReference type="Pfam" id="PF09375">
    <property type="entry name" value="Peptidase_M75"/>
    <property type="match status" value="1"/>
</dbReference>
<comment type="caution">
    <text evidence="4">The sequence shown here is derived from an EMBL/GenBank/DDBJ whole genome shotgun (WGS) entry which is preliminary data.</text>
</comment>
<keyword evidence="5" id="KW-1185">Reference proteome</keyword>
<dbReference type="InterPro" id="IPR018976">
    <property type="entry name" value="Imelysin-like"/>
</dbReference>
<accession>W2UUH8</accession>
<sequence length="376" mass="41340">MKRILLFLAFAGLVGCSSGDDSDGGNQGKDSFDRQAMLINWADNIIIPAYENYTEKLATLNAQAEVFVTTPDESNLNNVRVAWLEAYRAFQYVGMYEIGKAEELKLHSYSNIYPTQVDGNAVDADGINQNIASGSYDLTALSNIDEQGFPALDYMLHGIAETDTEIVNLYLNGSNYKTYLTDLSVRLKSLADAVLADWKGTYRDNFINNKGNTATSSTNKLVNDFIYHFEKNLRAGKIGIPAGVFSGGTILPEKVEGYYRNDVSKLLLLDAIDAANDFFNGRAFASGVEGASLKSYLEYLNDIQEGNNLALLINVQFSAAKNMADQLSESISAQVQSDNSVALNVYDELQRNVVYFKVDMLSAMSINVDYVDADGD</sequence>
<dbReference type="InterPro" id="IPR038352">
    <property type="entry name" value="Imelysin_sf"/>
</dbReference>
<proteinExistence type="predicted"/>
<reference evidence="5" key="1">
    <citation type="submission" date="2013-11" db="EMBL/GenBank/DDBJ databases">
        <title>Draft genome sequence from a member of Zhouia, isolated tidal flat.</title>
        <authorList>
            <person name="Jin H."/>
            <person name="Jeon C.O."/>
        </authorList>
    </citation>
    <scope>NUCLEOTIDE SEQUENCE [LARGE SCALE GENOMIC DNA]</scope>
    <source>
        <strain evidence="5">AD3</strain>
    </source>
</reference>
<reference evidence="4 5" key="2">
    <citation type="journal article" date="2016" name="Genome Announc.">
        <title>Draft Genome Sequence of Zhouia amylolytica AD3, Isolated from Tidal Flat Sediment.</title>
        <authorList>
            <person name="Jia B."/>
            <person name="Jin H.M."/>
            <person name="Lee H.J."/>
            <person name="Jeon C.O."/>
        </authorList>
    </citation>
    <scope>NUCLEOTIDE SEQUENCE [LARGE SCALE GENOMIC DNA]</scope>
    <source>
        <strain evidence="4 5">AD3</strain>
    </source>
</reference>
<dbReference type="PATRIC" id="fig|1286632.3.peg.441"/>